<dbReference type="AlphaFoldDB" id="A0A1I0HNN0"/>
<keyword evidence="2" id="KW-1185">Reference proteome</keyword>
<dbReference type="RefSeq" id="WP_175479921.1">
    <property type="nucleotide sequence ID" value="NZ_FOHO01000012.1"/>
</dbReference>
<gene>
    <name evidence="1" type="ORF">SAMN04489858_11240</name>
</gene>
<name>A0A1I0HNN0_9RHOB</name>
<dbReference type="Proteomes" id="UP000199180">
    <property type="component" value="Unassembled WGS sequence"/>
</dbReference>
<organism evidence="1 2">
    <name type="scientific">Paracoccus homiensis</name>
    <dbReference type="NCBI Taxonomy" id="364199"/>
    <lineage>
        <taxon>Bacteria</taxon>
        <taxon>Pseudomonadati</taxon>
        <taxon>Pseudomonadota</taxon>
        <taxon>Alphaproteobacteria</taxon>
        <taxon>Rhodobacterales</taxon>
        <taxon>Paracoccaceae</taxon>
        <taxon>Paracoccus</taxon>
    </lineage>
</organism>
<evidence type="ECO:0000313" key="2">
    <source>
        <dbReference type="Proteomes" id="UP000199180"/>
    </source>
</evidence>
<protein>
    <submittedName>
        <fullName evidence="1">Uncharacterized protein</fullName>
    </submittedName>
</protein>
<reference evidence="1 2" key="1">
    <citation type="submission" date="2016-10" db="EMBL/GenBank/DDBJ databases">
        <authorList>
            <person name="de Groot N.N."/>
        </authorList>
    </citation>
    <scope>NUCLEOTIDE SEQUENCE [LARGE SCALE GENOMIC DNA]</scope>
    <source>
        <strain evidence="1 2">DSM 17862</strain>
    </source>
</reference>
<dbReference type="EMBL" id="FOHO01000012">
    <property type="protein sequence ID" value="SET85608.1"/>
    <property type="molecule type" value="Genomic_DNA"/>
</dbReference>
<sequence length="158" mass="18234">MRFIRSARHPFTDTARKRAALARRQTADREALPLFAAEIAARQKSPDDVMLARANVWAAQEARSRQRRADQWRRARRLIDAMPPRQRRRDRAAWNGAPYPADPVYLLDFLHSLEAGRIALDALPFTPRRVNLRSHVTSEEMAAGRTCRQSNREDFQCG</sequence>
<accession>A0A1I0HNN0</accession>
<evidence type="ECO:0000313" key="1">
    <source>
        <dbReference type="EMBL" id="SET85608.1"/>
    </source>
</evidence>
<proteinExistence type="predicted"/>
<dbReference type="STRING" id="364199.SAMN04489858_11240"/>